<dbReference type="PANTHER" id="PTHR21064">
    <property type="entry name" value="AMINOGLYCOSIDE PHOSPHOTRANSFERASE DOMAIN-CONTAINING PROTEIN-RELATED"/>
    <property type="match status" value="1"/>
</dbReference>
<dbReference type="Gene3D" id="3.90.1200.10">
    <property type="match status" value="1"/>
</dbReference>
<sequence length="329" mass="38094">MKSTLATAYNIHDATLSPIPHGAVNRNYVVQANEGPYVLKHYSTLHYSPEHIARTCDVQSYVWESGLRVPEIVKNEAGEWITPVEDGFVVLSRFVSGRHHIRGHIHEKPAYQSGATLARLQEHLAKLPDDQSFALKSLPDALRDTESLLRKAEAHRHRSPVDEVACSILRYKLQALQSRSDLSQVAQHLPSQWVHGDYHEVNLLFTAEDEVAAVIDFDNMRCMPRGLEVMRAISLMFFTRQSGLEPHAYKFFEGFTRHTPTLTEAELTLYVPLRRYYALSRHWPLEARYEAPERYDERWDHYIQPPSDWWERNAEGVTERLLQIRARCQ</sequence>
<accession>A0ABS1JC03</accession>
<dbReference type="EMBL" id="JAEQNB010000004">
    <property type="protein sequence ID" value="MBL0387804.1"/>
    <property type="molecule type" value="Genomic_DNA"/>
</dbReference>
<evidence type="ECO:0000259" key="2">
    <source>
        <dbReference type="Pfam" id="PF01636"/>
    </source>
</evidence>
<proteinExistence type="inferred from homology"/>
<feature type="domain" description="Aminoglycoside phosphotransferase" evidence="2">
    <location>
        <begin position="15"/>
        <end position="248"/>
    </location>
</feature>
<evidence type="ECO:0000313" key="4">
    <source>
        <dbReference type="Proteomes" id="UP000602284"/>
    </source>
</evidence>
<protein>
    <submittedName>
        <fullName evidence="3">Phosphotransferase</fullName>
    </submittedName>
</protein>
<dbReference type="Gene3D" id="3.30.200.20">
    <property type="entry name" value="Phosphorylase Kinase, domain 1"/>
    <property type="match status" value="1"/>
</dbReference>
<dbReference type="PANTHER" id="PTHR21064:SF6">
    <property type="entry name" value="AMINOGLYCOSIDE PHOSPHOTRANSFERASE DOMAIN-CONTAINING PROTEIN"/>
    <property type="match status" value="1"/>
</dbReference>
<keyword evidence="4" id="KW-1185">Reference proteome</keyword>
<gene>
    <name evidence="3" type="ORF">JJB07_14275</name>
</gene>
<dbReference type="InterPro" id="IPR050249">
    <property type="entry name" value="Pseudomonas-type_ThrB"/>
</dbReference>
<dbReference type="SUPFAM" id="SSF56112">
    <property type="entry name" value="Protein kinase-like (PK-like)"/>
    <property type="match status" value="1"/>
</dbReference>
<dbReference type="Proteomes" id="UP000602284">
    <property type="component" value="Unassembled WGS sequence"/>
</dbReference>
<dbReference type="InterPro" id="IPR011009">
    <property type="entry name" value="Kinase-like_dom_sf"/>
</dbReference>
<reference evidence="3 4" key="1">
    <citation type="submission" date="2021-01" db="EMBL/GenBank/DDBJ databases">
        <title>Tumebacillus sp. strain ITR2 16S ribosomal RNA gene Genome sequencing and assembly.</title>
        <authorList>
            <person name="Kang M."/>
        </authorList>
    </citation>
    <scope>NUCLEOTIDE SEQUENCE [LARGE SCALE GENOMIC DNA]</scope>
    <source>
        <strain evidence="3 4">ITR2</strain>
    </source>
</reference>
<dbReference type="Pfam" id="PF01636">
    <property type="entry name" value="APH"/>
    <property type="match status" value="1"/>
</dbReference>
<name>A0ABS1JC03_9BACL</name>
<organism evidence="3 4">
    <name type="scientific">Tumebacillus amylolyticus</name>
    <dbReference type="NCBI Taxonomy" id="2801339"/>
    <lineage>
        <taxon>Bacteria</taxon>
        <taxon>Bacillati</taxon>
        <taxon>Bacillota</taxon>
        <taxon>Bacilli</taxon>
        <taxon>Bacillales</taxon>
        <taxon>Alicyclobacillaceae</taxon>
        <taxon>Tumebacillus</taxon>
    </lineage>
</organism>
<comment type="caution">
    <text evidence="3">The sequence shown here is derived from an EMBL/GenBank/DDBJ whole genome shotgun (WGS) entry which is preliminary data.</text>
</comment>
<dbReference type="RefSeq" id="WP_201636168.1">
    <property type="nucleotide sequence ID" value="NZ_JAEQNB010000004.1"/>
</dbReference>
<evidence type="ECO:0000256" key="1">
    <source>
        <dbReference type="ARBA" id="ARBA00038240"/>
    </source>
</evidence>
<comment type="similarity">
    <text evidence="1">Belongs to the pseudomonas-type ThrB family.</text>
</comment>
<evidence type="ECO:0000313" key="3">
    <source>
        <dbReference type="EMBL" id="MBL0387804.1"/>
    </source>
</evidence>
<dbReference type="InterPro" id="IPR002575">
    <property type="entry name" value="Aminoglycoside_PTrfase"/>
</dbReference>